<reference evidence="3 4" key="1">
    <citation type="submission" date="2016-08" db="EMBL/GenBank/DDBJ databases">
        <title>A Parts List for Fungal Cellulosomes Revealed by Comparative Genomics.</title>
        <authorList>
            <consortium name="DOE Joint Genome Institute"/>
            <person name="Haitjema C.H."/>
            <person name="Gilmore S.P."/>
            <person name="Henske J.K."/>
            <person name="Solomon K.V."/>
            <person name="De Groot R."/>
            <person name="Kuo A."/>
            <person name="Mondo S.J."/>
            <person name="Salamov A.A."/>
            <person name="Labutti K."/>
            <person name="Zhao Z."/>
            <person name="Chiniquy J."/>
            <person name="Barry K."/>
            <person name="Brewer H.M."/>
            <person name="Purvine S.O."/>
            <person name="Wright A.T."/>
            <person name="Boxma B."/>
            <person name="Van Alen T."/>
            <person name="Hackstein J.H."/>
            <person name="Baker S.E."/>
            <person name="Grigoriev I.V."/>
            <person name="O'Malley M.A."/>
        </authorList>
    </citation>
    <scope>NUCLEOTIDE SEQUENCE [LARGE SCALE GENOMIC DNA]</scope>
    <source>
        <strain evidence="3 4">G1</strain>
    </source>
</reference>
<dbReference type="AlphaFoldDB" id="A0A1Y2FFX2"/>
<feature type="region of interest" description="Disordered" evidence="1">
    <location>
        <begin position="680"/>
        <end position="712"/>
    </location>
</feature>
<evidence type="ECO:0000256" key="1">
    <source>
        <dbReference type="SAM" id="MobiDB-lite"/>
    </source>
</evidence>
<dbReference type="EMBL" id="MCOG01000008">
    <property type="protein sequence ID" value="ORY82802.1"/>
    <property type="molecule type" value="Genomic_DNA"/>
</dbReference>
<feature type="region of interest" description="Disordered" evidence="1">
    <location>
        <begin position="328"/>
        <end position="357"/>
    </location>
</feature>
<proteinExistence type="predicted"/>
<dbReference type="STRING" id="1754190.A0A1Y2FFX2"/>
<dbReference type="InterPro" id="IPR051425">
    <property type="entry name" value="Formin_Homology"/>
</dbReference>
<dbReference type="PANTHER" id="PTHR45725">
    <property type="entry name" value="FORMIN HOMOLOGY 2 FAMILY MEMBER"/>
    <property type="match status" value="1"/>
</dbReference>
<dbReference type="SUPFAM" id="SSF101447">
    <property type="entry name" value="Formin homology 2 domain (FH2 domain)"/>
    <property type="match status" value="1"/>
</dbReference>
<dbReference type="PANTHER" id="PTHR45725:SF1">
    <property type="entry name" value="DISHEVELLED ASSOCIATED ACTIVATOR OF MORPHOGENESIS, ISOFORM D"/>
    <property type="match status" value="1"/>
</dbReference>
<evidence type="ECO:0000259" key="2">
    <source>
        <dbReference type="PROSITE" id="PS51444"/>
    </source>
</evidence>
<accession>A0A1Y2FFX2</accession>
<comment type="caution">
    <text evidence="3">The sequence shown here is derived from an EMBL/GenBank/DDBJ whole genome shotgun (WGS) entry which is preliminary data.</text>
</comment>
<sequence>MNGKGPASILNTEKKPQKYYPNTKMKFFEWEKIPKKIALNSYIWNNKKKIKDIDINGIISEIKNESIEESNNDEKDLECYLAEDLGVFNELESLFSKVQNIPQDKNTNNTEFPEKKQKEEIEIIDNNRARNMMIALRMAIKSSSLEELCNAIETMDESIMTPSKIKQLVQHIPQTEETIKIPNYEQKMLMWEFKNDFNEVITDLDKDINTVLNAIQELKDSEHLPKLLELILTIGNFMNGETIKGGAYGFKISSINKLNDIKSNDKKMTLLNYITSVIQNKFPELLNITSELSGINDACKISTNIIKEDITKIKATLKKNTAILNNPNFGKKIEPKNEEKEDDNEYKDNNENNKVDENNNFTIKMKSFYETANNKFSEIEGLYKLLEKNITEITESFGEQNIASEDFFGIFKTFLISFNKSLAENERVKKRNELLEMRKQREIELKKLKKKASQTNTNENDDGKMIDMVLETLKKRKAVSIKKNDLTEEADENEKKDNDNNNKVDDLLNKIKKENEKIDETTNSTKDDNFNSEFNDQPLTNINESYISDKQDNNENTEDKKEGLLDTDSTFEALDWKNFKFGNISIDDFFKSDYFLFKNLDSDNEKNPFSNLESIDEKSNSSFKEDTSVTNDTISNLNDNSQLISIAKSKNEEALNLSVNMEMDDSNLTLFKSKESVTSSQYNSNNSINKDNIKNKENNIKYKDNNETNNNTSLDLSQLDNFTKQTMELLENL</sequence>
<dbReference type="InterPro" id="IPR042201">
    <property type="entry name" value="FH2_Formin_sf"/>
</dbReference>
<feature type="compositionally biased region" description="Basic and acidic residues" evidence="1">
    <location>
        <begin position="346"/>
        <end position="357"/>
    </location>
</feature>
<dbReference type="PROSITE" id="PS51444">
    <property type="entry name" value="FH2"/>
    <property type="match status" value="1"/>
</dbReference>
<feature type="domain" description="FH2" evidence="2">
    <location>
        <begin position="15"/>
        <end position="444"/>
    </location>
</feature>
<dbReference type="Proteomes" id="UP000193920">
    <property type="component" value="Unassembled WGS sequence"/>
</dbReference>
<dbReference type="InterPro" id="IPR015425">
    <property type="entry name" value="FH2_Formin"/>
</dbReference>
<dbReference type="Gene3D" id="1.20.58.2220">
    <property type="entry name" value="Formin, FH2 domain"/>
    <property type="match status" value="2"/>
</dbReference>
<organism evidence="3 4">
    <name type="scientific">Neocallimastix californiae</name>
    <dbReference type="NCBI Taxonomy" id="1754190"/>
    <lineage>
        <taxon>Eukaryota</taxon>
        <taxon>Fungi</taxon>
        <taxon>Fungi incertae sedis</taxon>
        <taxon>Chytridiomycota</taxon>
        <taxon>Chytridiomycota incertae sedis</taxon>
        <taxon>Neocallimastigomycetes</taxon>
        <taxon>Neocallimastigales</taxon>
        <taxon>Neocallimastigaceae</taxon>
        <taxon>Neocallimastix</taxon>
    </lineage>
</organism>
<name>A0A1Y2FFX2_9FUNG</name>
<dbReference type="Pfam" id="PF02181">
    <property type="entry name" value="FH2"/>
    <property type="match status" value="1"/>
</dbReference>
<feature type="region of interest" description="Disordered" evidence="1">
    <location>
        <begin position="488"/>
        <end position="539"/>
    </location>
</feature>
<keyword evidence="4" id="KW-1185">Reference proteome</keyword>
<protein>
    <submittedName>
        <fullName evidence="3">Actin-binding FH2</fullName>
    </submittedName>
</protein>
<feature type="compositionally biased region" description="Basic and acidic residues" evidence="1">
    <location>
        <begin position="691"/>
        <end position="706"/>
    </location>
</feature>
<dbReference type="SMART" id="SM00498">
    <property type="entry name" value="FH2"/>
    <property type="match status" value="1"/>
</dbReference>
<feature type="compositionally biased region" description="Basic and acidic residues" evidence="1">
    <location>
        <begin position="493"/>
        <end position="529"/>
    </location>
</feature>
<gene>
    <name evidence="3" type="ORF">LY90DRAFT_663968</name>
</gene>
<dbReference type="OrthoDB" id="1104827at2759"/>
<evidence type="ECO:0000313" key="3">
    <source>
        <dbReference type="EMBL" id="ORY82802.1"/>
    </source>
</evidence>
<evidence type="ECO:0000313" key="4">
    <source>
        <dbReference type="Proteomes" id="UP000193920"/>
    </source>
</evidence>